<evidence type="ECO:0000256" key="4">
    <source>
        <dbReference type="ARBA" id="ARBA00023163"/>
    </source>
</evidence>
<feature type="domain" description="OmpR/PhoB-type" evidence="9">
    <location>
        <begin position="125"/>
        <end position="224"/>
    </location>
</feature>
<dbReference type="Gene3D" id="3.40.50.2300">
    <property type="match status" value="1"/>
</dbReference>
<dbReference type="PROSITE" id="PS50110">
    <property type="entry name" value="RESPONSE_REGULATORY"/>
    <property type="match status" value="1"/>
</dbReference>
<evidence type="ECO:0000313" key="10">
    <source>
        <dbReference type="EMBL" id="OPJ59864.1"/>
    </source>
</evidence>
<dbReference type="Pfam" id="PF00072">
    <property type="entry name" value="Response_reg"/>
    <property type="match status" value="1"/>
</dbReference>
<protein>
    <recommendedName>
        <fullName evidence="1">Stage 0 sporulation protein A homolog</fullName>
    </recommendedName>
</protein>
<dbReference type="InterPro" id="IPR036388">
    <property type="entry name" value="WH-like_DNA-bd_sf"/>
</dbReference>
<dbReference type="GO" id="GO:0000156">
    <property type="term" value="F:phosphorelay response regulator activity"/>
    <property type="evidence" value="ECO:0007669"/>
    <property type="project" value="TreeGrafter"/>
</dbReference>
<proteinExistence type="predicted"/>
<feature type="modified residue" description="4-aspartylphosphate" evidence="6">
    <location>
        <position position="52"/>
    </location>
</feature>
<dbReference type="GO" id="GO:0032993">
    <property type="term" value="C:protein-DNA complex"/>
    <property type="evidence" value="ECO:0007669"/>
    <property type="project" value="TreeGrafter"/>
</dbReference>
<evidence type="ECO:0000256" key="5">
    <source>
        <dbReference type="ARBA" id="ARBA00024867"/>
    </source>
</evidence>
<evidence type="ECO:0000256" key="2">
    <source>
        <dbReference type="ARBA" id="ARBA00023015"/>
    </source>
</evidence>
<dbReference type="GO" id="GO:0006355">
    <property type="term" value="P:regulation of DNA-templated transcription"/>
    <property type="evidence" value="ECO:0007669"/>
    <property type="project" value="InterPro"/>
</dbReference>
<dbReference type="GO" id="GO:0005829">
    <property type="term" value="C:cytosol"/>
    <property type="evidence" value="ECO:0007669"/>
    <property type="project" value="TreeGrafter"/>
</dbReference>
<dbReference type="Pfam" id="PF00486">
    <property type="entry name" value="Trans_reg_C"/>
    <property type="match status" value="1"/>
</dbReference>
<accession>A0A1V4IJ53</accession>
<evidence type="ECO:0000256" key="6">
    <source>
        <dbReference type="PROSITE-ProRule" id="PRU00169"/>
    </source>
</evidence>
<comment type="caution">
    <text evidence="10">The sequence shown here is derived from an EMBL/GenBank/DDBJ whole genome shotgun (WGS) entry which is preliminary data.</text>
</comment>
<dbReference type="SUPFAM" id="SSF52172">
    <property type="entry name" value="CheY-like"/>
    <property type="match status" value="1"/>
</dbReference>
<evidence type="ECO:0000256" key="1">
    <source>
        <dbReference type="ARBA" id="ARBA00018672"/>
    </source>
</evidence>
<dbReference type="AlphaFoldDB" id="A0A1V4IJ53"/>
<keyword evidence="11" id="KW-1185">Reference proteome</keyword>
<sequence length="224" mass="25983">MKDKILIVDDEKMIINLLKDHFETENYIVFTALSAKEAIEKLSLKPHIIILDINMPDMDGITLCSKIRNHVYCPIIFLSARIEEQDIINGLRVGGDDYIVKPFSIDELTARVESHLRREQRRTCSTDTRFSGGLAIDYSERIISYEGKEICVSRREFDIIKLLSMNAGIVFEKETIYEKIWGYDAEGDSSVIKEHIRKIRMKLSRVTGIDYIETVWGVGYRWNK</sequence>
<keyword evidence="3 7" id="KW-0238">DNA-binding</keyword>
<dbReference type="PROSITE" id="PS51755">
    <property type="entry name" value="OMPR_PHOB"/>
    <property type="match status" value="1"/>
</dbReference>
<evidence type="ECO:0000256" key="3">
    <source>
        <dbReference type="ARBA" id="ARBA00023125"/>
    </source>
</evidence>
<dbReference type="Proteomes" id="UP000190080">
    <property type="component" value="Unassembled WGS sequence"/>
</dbReference>
<dbReference type="OrthoDB" id="9790442at2"/>
<dbReference type="CDD" id="cd17574">
    <property type="entry name" value="REC_OmpR"/>
    <property type="match status" value="1"/>
</dbReference>
<dbReference type="SMART" id="SM00862">
    <property type="entry name" value="Trans_reg_C"/>
    <property type="match status" value="1"/>
</dbReference>
<dbReference type="InterPro" id="IPR039420">
    <property type="entry name" value="WalR-like"/>
</dbReference>
<dbReference type="RefSeq" id="WP_079425999.1">
    <property type="nucleotide sequence ID" value="NZ_MZGV01000038.1"/>
</dbReference>
<reference evidence="10 11" key="1">
    <citation type="submission" date="2017-03" db="EMBL/GenBank/DDBJ databases">
        <title>Genome sequence of Clostridium oryzae DSM 28571.</title>
        <authorList>
            <person name="Poehlein A."/>
            <person name="Daniel R."/>
        </authorList>
    </citation>
    <scope>NUCLEOTIDE SEQUENCE [LARGE SCALE GENOMIC DNA]</scope>
    <source>
        <strain evidence="10 11">DSM 28571</strain>
    </source>
</reference>
<dbReference type="GO" id="GO:0000976">
    <property type="term" value="F:transcription cis-regulatory region binding"/>
    <property type="evidence" value="ECO:0007669"/>
    <property type="project" value="TreeGrafter"/>
</dbReference>
<dbReference type="EMBL" id="MZGV01000038">
    <property type="protein sequence ID" value="OPJ59864.1"/>
    <property type="molecule type" value="Genomic_DNA"/>
</dbReference>
<evidence type="ECO:0000313" key="11">
    <source>
        <dbReference type="Proteomes" id="UP000190080"/>
    </source>
</evidence>
<dbReference type="STRING" id="1450648.CLORY_30810"/>
<dbReference type="PANTHER" id="PTHR48111:SF2">
    <property type="entry name" value="RESPONSE REGULATOR SAER"/>
    <property type="match status" value="1"/>
</dbReference>
<dbReference type="InterPro" id="IPR001867">
    <property type="entry name" value="OmpR/PhoB-type_DNA-bd"/>
</dbReference>
<organism evidence="10 11">
    <name type="scientific">Clostridium oryzae</name>
    <dbReference type="NCBI Taxonomy" id="1450648"/>
    <lineage>
        <taxon>Bacteria</taxon>
        <taxon>Bacillati</taxon>
        <taxon>Bacillota</taxon>
        <taxon>Clostridia</taxon>
        <taxon>Eubacteriales</taxon>
        <taxon>Clostridiaceae</taxon>
        <taxon>Clostridium</taxon>
    </lineage>
</organism>
<evidence type="ECO:0000259" key="8">
    <source>
        <dbReference type="PROSITE" id="PS50110"/>
    </source>
</evidence>
<evidence type="ECO:0000259" key="9">
    <source>
        <dbReference type="PROSITE" id="PS51755"/>
    </source>
</evidence>
<gene>
    <name evidence="10" type="primary">srrA_7</name>
    <name evidence="10" type="ORF">CLORY_30810</name>
</gene>
<dbReference type="InterPro" id="IPR011006">
    <property type="entry name" value="CheY-like_superfamily"/>
</dbReference>
<dbReference type="PANTHER" id="PTHR48111">
    <property type="entry name" value="REGULATOR OF RPOS"/>
    <property type="match status" value="1"/>
</dbReference>
<feature type="DNA-binding region" description="OmpR/PhoB-type" evidence="7">
    <location>
        <begin position="125"/>
        <end position="224"/>
    </location>
</feature>
<dbReference type="Gene3D" id="1.10.10.10">
    <property type="entry name" value="Winged helix-like DNA-binding domain superfamily/Winged helix DNA-binding domain"/>
    <property type="match status" value="1"/>
</dbReference>
<comment type="function">
    <text evidence="5">May play the central regulatory role in sporulation. It may be an element of the effector pathway responsible for the activation of sporulation genes in response to nutritional stress. Spo0A may act in concert with spo0H (a sigma factor) to control the expression of some genes that are critical to the sporulation process.</text>
</comment>
<dbReference type="SMART" id="SM00448">
    <property type="entry name" value="REC"/>
    <property type="match status" value="1"/>
</dbReference>
<dbReference type="InterPro" id="IPR001789">
    <property type="entry name" value="Sig_transdc_resp-reg_receiver"/>
</dbReference>
<evidence type="ECO:0000256" key="7">
    <source>
        <dbReference type="PROSITE-ProRule" id="PRU01091"/>
    </source>
</evidence>
<name>A0A1V4IJ53_9CLOT</name>
<keyword evidence="2" id="KW-0805">Transcription regulation</keyword>
<keyword evidence="4" id="KW-0804">Transcription</keyword>
<dbReference type="CDD" id="cd00383">
    <property type="entry name" value="trans_reg_C"/>
    <property type="match status" value="1"/>
</dbReference>
<keyword evidence="6" id="KW-0597">Phosphoprotein</keyword>
<feature type="domain" description="Response regulatory" evidence="8">
    <location>
        <begin position="4"/>
        <end position="116"/>
    </location>
</feature>